<accession>A0ABW3FBQ9</accession>
<evidence type="ECO:0000313" key="8">
    <source>
        <dbReference type="Proteomes" id="UP001597101"/>
    </source>
</evidence>
<evidence type="ECO:0000256" key="5">
    <source>
        <dbReference type="ARBA" id="ARBA00023136"/>
    </source>
</evidence>
<keyword evidence="3 6" id="KW-0812">Transmembrane</keyword>
<organism evidence="7 8">
    <name type="scientific">Pseudahrensia aquimaris</name>
    <dbReference type="NCBI Taxonomy" id="744461"/>
    <lineage>
        <taxon>Bacteria</taxon>
        <taxon>Pseudomonadati</taxon>
        <taxon>Pseudomonadota</taxon>
        <taxon>Alphaproteobacteria</taxon>
        <taxon>Hyphomicrobiales</taxon>
        <taxon>Ahrensiaceae</taxon>
        <taxon>Pseudahrensia</taxon>
    </lineage>
</organism>
<protein>
    <submittedName>
        <fullName evidence="7">LysE family translocator</fullName>
    </submittedName>
</protein>
<keyword evidence="8" id="KW-1185">Reference proteome</keyword>
<dbReference type="PANTHER" id="PTHR30086:SF20">
    <property type="entry name" value="ARGININE EXPORTER PROTEIN ARGO-RELATED"/>
    <property type="match status" value="1"/>
</dbReference>
<feature type="transmembrane region" description="Helical" evidence="6">
    <location>
        <begin position="40"/>
        <end position="61"/>
    </location>
</feature>
<evidence type="ECO:0000256" key="2">
    <source>
        <dbReference type="ARBA" id="ARBA00022475"/>
    </source>
</evidence>
<comment type="subcellular location">
    <subcellularLocation>
        <location evidence="1">Cell membrane</location>
        <topology evidence="1">Multi-pass membrane protein</topology>
    </subcellularLocation>
</comment>
<proteinExistence type="predicted"/>
<feature type="transmembrane region" description="Helical" evidence="6">
    <location>
        <begin position="175"/>
        <end position="196"/>
    </location>
</feature>
<feature type="transmembrane region" description="Helical" evidence="6">
    <location>
        <begin position="68"/>
        <end position="87"/>
    </location>
</feature>
<dbReference type="InterPro" id="IPR001123">
    <property type="entry name" value="LeuE-type"/>
</dbReference>
<evidence type="ECO:0000256" key="6">
    <source>
        <dbReference type="SAM" id="Phobius"/>
    </source>
</evidence>
<dbReference type="EMBL" id="JBHTJV010000003">
    <property type="protein sequence ID" value="MFD0915625.1"/>
    <property type="molecule type" value="Genomic_DNA"/>
</dbReference>
<keyword evidence="5 6" id="KW-0472">Membrane</keyword>
<dbReference type="Pfam" id="PF01810">
    <property type="entry name" value="LysE"/>
    <property type="match status" value="1"/>
</dbReference>
<dbReference type="PANTHER" id="PTHR30086">
    <property type="entry name" value="ARGININE EXPORTER PROTEIN ARGO"/>
    <property type="match status" value="1"/>
</dbReference>
<evidence type="ECO:0000256" key="1">
    <source>
        <dbReference type="ARBA" id="ARBA00004651"/>
    </source>
</evidence>
<keyword evidence="4 6" id="KW-1133">Transmembrane helix</keyword>
<dbReference type="Proteomes" id="UP001597101">
    <property type="component" value="Unassembled WGS sequence"/>
</dbReference>
<keyword evidence="2" id="KW-1003">Cell membrane</keyword>
<evidence type="ECO:0000313" key="7">
    <source>
        <dbReference type="EMBL" id="MFD0915625.1"/>
    </source>
</evidence>
<name>A0ABW3FBQ9_9HYPH</name>
<dbReference type="RefSeq" id="WP_377211476.1">
    <property type="nucleotide sequence ID" value="NZ_JBHTJV010000003.1"/>
</dbReference>
<evidence type="ECO:0000256" key="4">
    <source>
        <dbReference type="ARBA" id="ARBA00022989"/>
    </source>
</evidence>
<evidence type="ECO:0000256" key="3">
    <source>
        <dbReference type="ARBA" id="ARBA00022692"/>
    </source>
</evidence>
<comment type="caution">
    <text evidence="7">The sequence shown here is derived from an EMBL/GenBank/DDBJ whole genome shotgun (WGS) entry which is preliminary data.</text>
</comment>
<sequence length="198" mass="21170">MLTFLSALLLILGTPGPGVLSLAGVGSAFGYGPGWRYGFGLFVGSNMVMLAAALGLAALFVTNESFRLVFTVLSTAYLCYLAAKIAFAGSKIAFIEATTPPGFWGAIALQVINPKAYAVGTFVFSNFPIWPESLLTEIIIKFVLLNAVWIPIHIIWLAAGVSLNSLDLAPKTQRVINIAMALAMMAVVGLAMWTNFYR</sequence>
<reference evidence="8" key="1">
    <citation type="journal article" date="2019" name="Int. J. Syst. Evol. Microbiol.">
        <title>The Global Catalogue of Microorganisms (GCM) 10K type strain sequencing project: providing services to taxonomists for standard genome sequencing and annotation.</title>
        <authorList>
            <consortium name="The Broad Institute Genomics Platform"/>
            <consortium name="The Broad Institute Genome Sequencing Center for Infectious Disease"/>
            <person name="Wu L."/>
            <person name="Ma J."/>
        </authorList>
    </citation>
    <scope>NUCLEOTIDE SEQUENCE [LARGE SCALE GENOMIC DNA]</scope>
    <source>
        <strain evidence="8">CCUG 60023</strain>
    </source>
</reference>
<feature type="transmembrane region" description="Helical" evidence="6">
    <location>
        <begin position="138"/>
        <end position="163"/>
    </location>
</feature>
<gene>
    <name evidence="7" type="ORF">ACFQ14_04335</name>
</gene>